<dbReference type="GeneID" id="9818426"/>
<dbReference type="EMBL" id="WUAV01000006">
    <property type="protein sequence ID" value="KAF1746737.1"/>
    <property type="molecule type" value="Genomic_DNA"/>
</dbReference>
<accession>A0A6A5FW54</accession>
<proteinExistence type="predicted"/>
<evidence type="ECO:0000256" key="1">
    <source>
        <dbReference type="SAM" id="MobiDB-lite"/>
    </source>
</evidence>
<sequence>MNFALPTALFFVLIATASCQFLQYDDLSVLGEVVEGSGVEGEKTAASSSTTEATTTTVAETTTTVAPSTTEVEATTTTEATTTVAETTTSEATTTTVVSTTVSTSEPTTEETTTTTTEEPTTTEEITTTEVVISETTPTEEVDEESFLGFKKPDLATIYRRLFPFQHHPGQKHYQGQFGQQGGF</sequence>
<evidence type="ECO:0000313" key="4">
    <source>
        <dbReference type="Proteomes" id="UP000483820"/>
    </source>
</evidence>
<organism evidence="3 4">
    <name type="scientific">Caenorhabditis remanei</name>
    <name type="common">Caenorhabditis vulgaris</name>
    <dbReference type="NCBI Taxonomy" id="31234"/>
    <lineage>
        <taxon>Eukaryota</taxon>
        <taxon>Metazoa</taxon>
        <taxon>Ecdysozoa</taxon>
        <taxon>Nematoda</taxon>
        <taxon>Chromadorea</taxon>
        <taxon>Rhabditida</taxon>
        <taxon>Rhabditina</taxon>
        <taxon>Rhabditomorpha</taxon>
        <taxon>Rhabditoidea</taxon>
        <taxon>Rhabditidae</taxon>
        <taxon>Peloderinae</taxon>
        <taxon>Caenorhabditis</taxon>
    </lineage>
</organism>
<dbReference type="AlphaFoldDB" id="A0A6A5FW54"/>
<reference evidence="3 4" key="1">
    <citation type="submission" date="2019-12" db="EMBL/GenBank/DDBJ databases">
        <title>Chromosome-level assembly of the Caenorhabditis remanei genome.</title>
        <authorList>
            <person name="Teterina A.A."/>
            <person name="Willis J.H."/>
            <person name="Phillips P.C."/>
        </authorList>
    </citation>
    <scope>NUCLEOTIDE SEQUENCE [LARGE SCALE GENOMIC DNA]</scope>
    <source>
        <strain evidence="3 4">PX506</strain>
        <tissue evidence="3">Whole organism</tissue>
    </source>
</reference>
<name>A0A6A5FW54_CAERE</name>
<feature type="compositionally biased region" description="Low complexity" evidence="1">
    <location>
        <begin position="44"/>
        <end position="125"/>
    </location>
</feature>
<dbReference type="Proteomes" id="UP000483820">
    <property type="component" value="Chromosome X"/>
</dbReference>
<dbReference type="RefSeq" id="XP_003103321.2">
    <property type="nucleotide sequence ID" value="XM_003103273.2"/>
</dbReference>
<keyword evidence="2" id="KW-0732">Signal</keyword>
<dbReference type="KEGG" id="crq:GCK72_023194"/>
<comment type="caution">
    <text evidence="3">The sequence shown here is derived from an EMBL/GenBank/DDBJ whole genome shotgun (WGS) entry which is preliminary data.</text>
</comment>
<dbReference type="CTD" id="9818426"/>
<feature type="region of interest" description="Disordered" evidence="1">
    <location>
        <begin position="38"/>
        <end position="125"/>
    </location>
</feature>
<feature type="chain" id="PRO_5025587962" evidence="2">
    <location>
        <begin position="20"/>
        <end position="184"/>
    </location>
</feature>
<evidence type="ECO:0000256" key="2">
    <source>
        <dbReference type="SAM" id="SignalP"/>
    </source>
</evidence>
<evidence type="ECO:0000313" key="3">
    <source>
        <dbReference type="EMBL" id="KAF1746737.1"/>
    </source>
</evidence>
<feature type="signal peptide" evidence="2">
    <location>
        <begin position="1"/>
        <end position="19"/>
    </location>
</feature>
<protein>
    <submittedName>
        <fullName evidence="3">Uncharacterized protein</fullName>
    </submittedName>
</protein>
<gene>
    <name evidence="3" type="ORF">GCK72_023194</name>
</gene>